<dbReference type="AlphaFoldDB" id="A0A9E5JY30"/>
<dbReference type="PROSITE" id="PS01124">
    <property type="entry name" value="HTH_ARAC_FAMILY_2"/>
    <property type="match status" value="1"/>
</dbReference>
<sequence>MSLKTTTSEVPSTDFYGESTLWPVTDLVYSEQLSLRSALYDWQIKPHKHQDLMQIFYVESGSGSAQVDDRSLQIASGDLLVVPDQCVHTFRWAENSSGYVLFIARPLITKLDSVIGPLPWCHGNANCFPLGDDQSFIITLLTALHRECEGNQPDREISLENQALSLFIWLKRQHCQSTSENQRHKHKSQHKLDKFIHLLEEHHCQQHSVNWYAKSIGVSAPHLNSLCKHYRQQTALGLIHQRLLSEAQRQLIYTNKTAAEIADMLGFADAAYFSRFFKRLSGVAPKTFRHQDTRSP</sequence>
<protein>
    <submittedName>
        <fullName evidence="5">Helix-turn-helix domain-containing protein</fullName>
    </submittedName>
</protein>
<dbReference type="InterPro" id="IPR013096">
    <property type="entry name" value="Cupin_2"/>
</dbReference>
<dbReference type="GO" id="GO:0003700">
    <property type="term" value="F:DNA-binding transcription factor activity"/>
    <property type="evidence" value="ECO:0007669"/>
    <property type="project" value="InterPro"/>
</dbReference>
<dbReference type="RefSeq" id="WP_167188105.1">
    <property type="nucleotide sequence ID" value="NZ_JAAONZ010000011.1"/>
</dbReference>
<dbReference type="Gene3D" id="2.60.120.10">
    <property type="entry name" value="Jelly Rolls"/>
    <property type="match status" value="1"/>
</dbReference>
<keyword evidence="1" id="KW-0805">Transcription regulation</keyword>
<dbReference type="InterPro" id="IPR014710">
    <property type="entry name" value="RmlC-like_jellyroll"/>
</dbReference>
<keyword evidence="6" id="KW-1185">Reference proteome</keyword>
<comment type="caution">
    <text evidence="5">The sequence shown here is derived from an EMBL/GenBank/DDBJ whole genome shotgun (WGS) entry which is preliminary data.</text>
</comment>
<evidence type="ECO:0000256" key="1">
    <source>
        <dbReference type="ARBA" id="ARBA00023015"/>
    </source>
</evidence>
<dbReference type="PANTHER" id="PTHR43280:SF32">
    <property type="entry name" value="TRANSCRIPTIONAL REGULATORY PROTEIN"/>
    <property type="match status" value="1"/>
</dbReference>
<dbReference type="Proteomes" id="UP000787472">
    <property type="component" value="Unassembled WGS sequence"/>
</dbReference>
<evidence type="ECO:0000313" key="6">
    <source>
        <dbReference type="Proteomes" id="UP000787472"/>
    </source>
</evidence>
<dbReference type="SUPFAM" id="SSF46689">
    <property type="entry name" value="Homeodomain-like"/>
    <property type="match status" value="1"/>
</dbReference>
<keyword evidence="3" id="KW-0804">Transcription</keyword>
<dbReference type="Pfam" id="PF07883">
    <property type="entry name" value="Cupin_2"/>
    <property type="match status" value="1"/>
</dbReference>
<feature type="domain" description="HTH araC/xylS-type" evidence="4">
    <location>
        <begin position="193"/>
        <end position="291"/>
    </location>
</feature>
<dbReference type="InterPro" id="IPR037923">
    <property type="entry name" value="HTH-like"/>
</dbReference>
<gene>
    <name evidence="5" type="ORF">G8770_14445</name>
</gene>
<dbReference type="InterPro" id="IPR018060">
    <property type="entry name" value="HTH_AraC"/>
</dbReference>
<dbReference type="PRINTS" id="PR00032">
    <property type="entry name" value="HTHARAC"/>
</dbReference>
<dbReference type="Gene3D" id="1.10.10.60">
    <property type="entry name" value="Homeodomain-like"/>
    <property type="match status" value="1"/>
</dbReference>
<evidence type="ECO:0000256" key="3">
    <source>
        <dbReference type="ARBA" id="ARBA00023163"/>
    </source>
</evidence>
<accession>A0A9E5JY30</accession>
<dbReference type="SMART" id="SM00342">
    <property type="entry name" value="HTH_ARAC"/>
    <property type="match status" value="1"/>
</dbReference>
<name>A0A9E5JY30_9GAMM</name>
<dbReference type="SUPFAM" id="SSF51215">
    <property type="entry name" value="Regulatory protein AraC"/>
    <property type="match status" value="1"/>
</dbReference>
<keyword evidence="2" id="KW-0238">DNA-binding</keyword>
<evidence type="ECO:0000256" key="2">
    <source>
        <dbReference type="ARBA" id="ARBA00023125"/>
    </source>
</evidence>
<dbReference type="InterPro" id="IPR020449">
    <property type="entry name" value="Tscrpt_reg_AraC-type_HTH"/>
</dbReference>
<dbReference type="PANTHER" id="PTHR43280">
    <property type="entry name" value="ARAC-FAMILY TRANSCRIPTIONAL REGULATOR"/>
    <property type="match status" value="1"/>
</dbReference>
<proteinExistence type="predicted"/>
<dbReference type="InterPro" id="IPR047264">
    <property type="entry name" value="Cupin_HpaA-like_N"/>
</dbReference>
<dbReference type="CDD" id="cd06999">
    <property type="entry name" value="cupin_HpaA-like_N"/>
    <property type="match status" value="1"/>
</dbReference>
<dbReference type="InterPro" id="IPR009057">
    <property type="entry name" value="Homeodomain-like_sf"/>
</dbReference>
<organism evidence="5 6">
    <name type="scientific">Pseudomaricurvus hydrocarbonicus</name>
    <dbReference type="NCBI Taxonomy" id="1470433"/>
    <lineage>
        <taxon>Bacteria</taxon>
        <taxon>Pseudomonadati</taxon>
        <taxon>Pseudomonadota</taxon>
        <taxon>Gammaproteobacteria</taxon>
        <taxon>Cellvibrionales</taxon>
        <taxon>Cellvibrionaceae</taxon>
        <taxon>Pseudomaricurvus</taxon>
    </lineage>
</organism>
<evidence type="ECO:0000259" key="4">
    <source>
        <dbReference type="PROSITE" id="PS01124"/>
    </source>
</evidence>
<dbReference type="Pfam" id="PF12833">
    <property type="entry name" value="HTH_18"/>
    <property type="match status" value="1"/>
</dbReference>
<evidence type="ECO:0000313" key="5">
    <source>
        <dbReference type="EMBL" id="NHO66746.1"/>
    </source>
</evidence>
<reference evidence="5" key="1">
    <citation type="submission" date="2020-03" db="EMBL/GenBank/DDBJ databases">
        <authorList>
            <person name="Guo F."/>
        </authorList>
    </citation>
    <scope>NUCLEOTIDE SEQUENCE</scope>
    <source>
        <strain evidence="5">JCM 30134</strain>
    </source>
</reference>
<dbReference type="GO" id="GO:0043565">
    <property type="term" value="F:sequence-specific DNA binding"/>
    <property type="evidence" value="ECO:0007669"/>
    <property type="project" value="InterPro"/>
</dbReference>
<dbReference type="EMBL" id="JAAONZ010000011">
    <property type="protein sequence ID" value="NHO66746.1"/>
    <property type="molecule type" value="Genomic_DNA"/>
</dbReference>